<organism evidence="2 3">
    <name type="scientific">Pyrolobus fumarii (strain DSM 11204 / 1A)</name>
    <dbReference type="NCBI Taxonomy" id="694429"/>
    <lineage>
        <taxon>Archaea</taxon>
        <taxon>Thermoproteota</taxon>
        <taxon>Thermoprotei</taxon>
        <taxon>Desulfurococcales</taxon>
        <taxon>Pyrodictiaceae</taxon>
        <taxon>Pyrolobus</taxon>
    </lineage>
</organism>
<keyword evidence="3" id="KW-1185">Reference proteome</keyword>
<accession>G0EFR5</accession>
<feature type="transmembrane region" description="Helical" evidence="1">
    <location>
        <begin position="42"/>
        <end position="67"/>
    </location>
</feature>
<proteinExistence type="predicted"/>
<keyword evidence="1" id="KW-0472">Membrane</keyword>
<feature type="transmembrane region" description="Helical" evidence="1">
    <location>
        <begin position="79"/>
        <end position="102"/>
    </location>
</feature>
<name>G0EFR5_PYRF1</name>
<keyword evidence="1" id="KW-0812">Transmembrane</keyword>
<sequence length="137" mass="14337">MAGALTRAGLVLGFVLAGFAWLVWLVQPLVLLDRFPPDTPYWWLGLAAALIDGLAVLAVTELLVAAWRLGGRVGSAGPLVRDTAAVAFGNMIVSALAAALAGEKEASGLALGGAIIAPLFLLFNARLVAYWLKWRLG</sequence>
<dbReference type="EMBL" id="CP002838">
    <property type="protein sequence ID" value="AEM38236.1"/>
    <property type="molecule type" value="Genomic_DNA"/>
</dbReference>
<evidence type="ECO:0000256" key="1">
    <source>
        <dbReference type="SAM" id="Phobius"/>
    </source>
</evidence>
<dbReference type="STRING" id="694429.Pyrfu_0364"/>
<gene>
    <name evidence="2" type="ordered locus">Pyrfu_0364</name>
</gene>
<dbReference type="InParanoid" id="G0EFR5"/>
<feature type="transmembrane region" description="Helical" evidence="1">
    <location>
        <begin position="9"/>
        <end position="30"/>
    </location>
</feature>
<reference evidence="2 3" key="1">
    <citation type="journal article" date="2011" name="Stand. Genomic Sci.">
        <title>Complete genome sequence of the hyperthermophilic chemolithoautotroph Pyrolobus fumarii type strain (1A).</title>
        <authorList>
            <person name="Anderson I."/>
            <person name="Goker M."/>
            <person name="Nolan M."/>
            <person name="Lucas S."/>
            <person name="Hammon N."/>
            <person name="Deshpande S."/>
            <person name="Cheng J.F."/>
            <person name="Tapia R."/>
            <person name="Han C."/>
            <person name="Goodwin L."/>
            <person name="Pitluck S."/>
            <person name="Huntemann M."/>
            <person name="Liolios K."/>
            <person name="Ivanova N."/>
            <person name="Pagani I."/>
            <person name="Mavromatis K."/>
            <person name="Ovchinikova G."/>
            <person name="Pati A."/>
            <person name="Chen A."/>
            <person name="Palaniappan K."/>
            <person name="Land M."/>
            <person name="Hauser L."/>
            <person name="Brambilla E.M."/>
            <person name="Huber H."/>
            <person name="Yasawong M."/>
            <person name="Rohde M."/>
            <person name="Spring S."/>
            <person name="Abt B."/>
            <person name="Sikorski J."/>
            <person name="Wirth R."/>
            <person name="Detter J.C."/>
            <person name="Woyke T."/>
            <person name="Bristow J."/>
            <person name="Eisen J.A."/>
            <person name="Markowitz V."/>
            <person name="Hugenholtz P."/>
            <person name="Kyrpides N.C."/>
            <person name="Klenk H.P."/>
            <person name="Lapidus A."/>
        </authorList>
    </citation>
    <scope>NUCLEOTIDE SEQUENCE [LARGE SCALE GENOMIC DNA]</scope>
    <source>
        <strain evidence="3">DSM 11204 / 1A</strain>
    </source>
</reference>
<dbReference type="Proteomes" id="UP000001037">
    <property type="component" value="Chromosome"/>
</dbReference>
<evidence type="ECO:0000313" key="3">
    <source>
        <dbReference type="Proteomes" id="UP000001037"/>
    </source>
</evidence>
<feature type="transmembrane region" description="Helical" evidence="1">
    <location>
        <begin position="108"/>
        <end position="132"/>
    </location>
</feature>
<evidence type="ECO:0000313" key="2">
    <source>
        <dbReference type="EMBL" id="AEM38236.1"/>
    </source>
</evidence>
<protein>
    <submittedName>
        <fullName evidence="2">Putative transporter</fullName>
    </submittedName>
</protein>
<dbReference type="KEGG" id="pfm:Pyrfu_0364"/>
<keyword evidence="1" id="KW-1133">Transmembrane helix</keyword>
<dbReference type="HOGENOM" id="CLU_1860771_0_0_2"/>
<dbReference type="AlphaFoldDB" id="G0EFR5"/>